<evidence type="ECO:0000256" key="7">
    <source>
        <dbReference type="SAM" id="Phobius"/>
    </source>
</evidence>
<feature type="transmembrane region" description="Helical" evidence="7">
    <location>
        <begin position="101"/>
        <end position="124"/>
    </location>
</feature>
<feature type="transmembrane region" description="Helical" evidence="7">
    <location>
        <begin position="172"/>
        <end position="190"/>
    </location>
</feature>
<evidence type="ECO:0000256" key="2">
    <source>
        <dbReference type="ARBA" id="ARBA00022448"/>
    </source>
</evidence>
<protein>
    <submittedName>
        <fullName evidence="9">MFS transporter permease</fullName>
    </submittedName>
</protein>
<feature type="domain" description="Major facilitator superfamily (MFS) profile" evidence="8">
    <location>
        <begin position="11"/>
        <end position="398"/>
    </location>
</feature>
<evidence type="ECO:0000256" key="1">
    <source>
        <dbReference type="ARBA" id="ARBA00004651"/>
    </source>
</evidence>
<feature type="transmembrane region" description="Helical" evidence="7">
    <location>
        <begin position="311"/>
        <end position="333"/>
    </location>
</feature>
<dbReference type="OrthoDB" id="5242249at2"/>
<dbReference type="KEGG" id="caqu:CAQU_00985"/>
<feature type="transmembrane region" description="Helical" evidence="7">
    <location>
        <begin position="255"/>
        <end position="275"/>
    </location>
</feature>
<feature type="transmembrane region" description="Helical" evidence="7">
    <location>
        <begin position="145"/>
        <end position="166"/>
    </location>
</feature>
<keyword evidence="10" id="KW-1185">Reference proteome</keyword>
<keyword evidence="4 7" id="KW-0812">Transmembrane</keyword>
<name>A0A1L7CDI1_9CORY</name>
<evidence type="ECO:0000259" key="8">
    <source>
        <dbReference type="PROSITE" id="PS50850"/>
    </source>
</evidence>
<dbReference type="InterPro" id="IPR011701">
    <property type="entry name" value="MFS"/>
</dbReference>
<feature type="transmembrane region" description="Helical" evidence="7">
    <location>
        <begin position="42"/>
        <end position="65"/>
    </location>
</feature>
<gene>
    <name evidence="9" type="ORF">CAQU_00985</name>
</gene>
<feature type="transmembrane region" description="Helical" evidence="7">
    <location>
        <begin position="12"/>
        <end position="36"/>
    </location>
</feature>
<dbReference type="SUPFAM" id="SSF103473">
    <property type="entry name" value="MFS general substrate transporter"/>
    <property type="match status" value="1"/>
</dbReference>
<dbReference type="RefSeq" id="WP_075724442.1">
    <property type="nucleotide sequence ID" value="NZ_CP009245.1"/>
</dbReference>
<keyword evidence="3" id="KW-1003">Cell membrane</keyword>
<dbReference type="EMBL" id="CP009245">
    <property type="protein sequence ID" value="APT83886.1"/>
    <property type="molecule type" value="Genomic_DNA"/>
</dbReference>
<evidence type="ECO:0000256" key="5">
    <source>
        <dbReference type="ARBA" id="ARBA00022989"/>
    </source>
</evidence>
<proteinExistence type="predicted"/>
<dbReference type="PROSITE" id="PS50850">
    <property type="entry name" value="MFS"/>
    <property type="match status" value="1"/>
</dbReference>
<evidence type="ECO:0000256" key="6">
    <source>
        <dbReference type="ARBA" id="ARBA00023136"/>
    </source>
</evidence>
<evidence type="ECO:0000256" key="4">
    <source>
        <dbReference type="ARBA" id="ARBA00022692"/>
    </source>
</evidence>
<comment type="subcellular location">
    <subcellularLocation>
        <location evidence="1">Cell membrane</location>
        <topology evidence="1">Multi-pass membrane protein</topology>
    </subcellularLocation>
</comment>
<dbReference type="PANTHER" id="PTHR23517">
    <property type="entry name" value="RESISTANCE PROTEIN MDTM, PUTATIVE-RELATED-RELATED"/>
    <property type="match status" value="1"/>
</dbReference>
<sequence>MVRARKGEQHAWLAVALSMFAVAWGGNEFTPLLVLYKQHGSFSNLFIDAMLITYAIGVGAGLLAAGPMSDRYGRRALMLPTPLVAVAASTCIAYGEDAATLMAIGRFLSGLAVGMAMTAGGSWLKELSTPRFDPTAKPSSGAKRASMALTAGFGLGAGVAGVLAQWGPIPGQLAYALHILLTIALYPLIIKVPETRQSAHLNIKGSWLNDIAVPTARDRRFLTVAVPLAPWVFGCGFTAYAILPTLMRDSVTYPIAFTALLCVVTLGVGFLIQQPGPTIVGDGGRRGPLLAMTVTIIGMALAALVPLNHSITLTLIACVFLGLSYGLCVFTGLSEVQRIAPPNDLAGLMGLFYCCTYVGMIFPAILTKLDGTFTYPQMLGFGAAVATLILLALIKTAKKQTA</sequence>
<organism evidence="9 10">
    <name type="scientific">Corynebacterium aquilae DSM 44791</name>
    <dbReference type="NCBI Taxonomy" id="1431546"/>
    <lineage>
        <taxon>Bacteria</taxon>
        <taxon>Bacillati</taxon>
        <taxon>Actinomycetota</taxon>
        <taxon>Actinomycetes</taxon>
        <taxon>Mycobacteriales</taxon>
        <taxon>Corynebacteriaceae</taxon>
        <taxon>Corynebacterium</taxon>
    </lineage>
</organism>
<dbReference type="Gene3D" id="1.20.1250.20">
    <property type="entry name" value="MFS general substrate transporter like domains"/>
    <property type="match status" value="1"/>
</dbReference>
<dbReference type="GO" id="GO:0022857">
    <property type="term" value="F:transmembrane transporter activity"/>
    <property type="evidence" value="ECO:0007669"/>
    <property type="project" value="InterPro"/>
</dbReference>
<feature type="transmembrane region" description="Helical" evidence="7">
    <location>
        <begin position="77"/>
        <end position="95"/>
    </location>
</feature>
<feature type="transmembrane region" description="Helical" evidence="7">
    <location>
        <begin position="221"/>
        <end position="243"/>
    </location>
</feature>
<dbReference type="InterPro" id="IPR050171">
    <property type="entry name" value="MFS_Transporters"/>
</dbReference>
<keyword evidence="2" id="KW-0813">Transport</keyword>
<evidence type="ECO:0000313" key="9">
    <source>
        <dbReference type="EMBL" id="APT83886.1"/>
    </source>
</evidence>
<feature type="transmembrane region" description="Helical" evidence="7">
    <location>
        <begin position="345"/>
        <end position="366"/>
    </location>
</feature>
<feature type="transmembrane region" description="Helical" evidence="7">
    <location>
        <begin position="287"/>
        <end position="305"/>
    </location>
</feature>
<accession>A0A1L7CDI1</accession>
<dbReference type="STRING" id="1431546.CAQU_00985"/>
<evidence type="ECO:0000256" key="3">
    <source>
        <dbReference type="ARBA" id="ARBA00022475"/>
    </source>
</evidence>
<dbReference type="InterPro" id="IPR036259">
    <property type="entry name" value="MFS_trans_sf"/>
</dbReference>
<dbReference type="PROSITE" id="PS00216">
    <property type="entry name" value="SUGAR_TRANSPORT_1"/>
    <property type="match status" value="1"/>
</dbReference>
<keyword evidence="6 7" id="KW-0472">Membrane</keyword>
<dbReference type="AlphaFoldDB" id="A0A1L7CDI1"/>
<dbReference type="Pfam" id="PF07690">
    <property type="entry name" value="MFS_1"/>
    <property type="match status" value="1"/>
</dbReference>
<keyword evidence="5 7" id="KW-1133">Transmembrane helix</keyword>
<dbReference type="Proteomes" id="UP000185478">
    <property type="component" value="Chromosome"/>
</dbReference>
<dbReference type="InterPro" id="IPR005829">
    <property type="entry name" value="Sugar_transporter_CS"/>
</dbReference>
<feature type="transmembrane region" description="Helical" evidence="7">
    <location>
        <begin position="378"/>
        <end position="397"/>
    </location>
</feature>
<dbReference type="InterPro" id="IPR020846">
    <property type="entry name" value="MFS_dom"/>
</dbReference>
<evidence type="ECO:0000313" key="10">
    <source>
        <dbReference type="Proteomes" id="UP000185478"/>
    </source>
</evidence>
<reference evidence="9 10" key="1">
    <citation type="submission" date="2014-08" db="EMBL/GenBank/DDBJ databases">
        <title>Complete genome sequence of Corynebacterium aquilae S-613T(T) (=DSM 44791(T)), isolated from the choana of a healthy golden eagle.</title>
        <authorList>
            <person name="Ruckert C."/>
            <person name="Albersmeier A."/>
            <person name="Winkler A."/>
            <person name="Kalinowski J."/>
        </authorList>
    </citation>
    <scope>NUCLEOTIDE SEQUENCE [LARGE SCALE GENOMIC DNA]</scope>
    <source>
        <strain evidence="9 10">S-613</strain>
    </source>
</reference>
<dbReference type="GO" id="GO:0005886">
    <property type="term" value="C:plasma membrane"/>
    <property type="evidence" value="ECO:0007669"/>
    <property type="project" value="UniProtKB-SubCell"/>
</dbReference>